<accession>A0AB38YBN7</accession>
<dbReference type="AlphaFoldDB" id="A0AB38YBN7"/>
<reference evidence="2" key="1">
    <citation type="submission" date="2022-07" db="EMBL/GenBank/DDBJ databases">
        <title>Complete genome sequence of Salinispirillum sp. LH10-3-1 capable of multiple carbohydrate inversion isolated from a soda lake.</title>
        <authorList>
            <person name="Liu J."/>
            <person name="Zhai Y."/>
            <person name="Zhang H."/>
            <person name="Yang H."/>
            <person name="Qu J."/>
            <person name="Li J."/>
        </authorList>
    </citation>
    <scope>NUCLEOTIDE SEQUENCE</scope>
    <source>
        <strain evidence="2">LH 10-3-1</strain>
    </source>
</reference>
<feature type="compositionally biased region" description="Basic and acidic residues" evidence="1">
    <location>
        <begin position="27"/>
        <end position="51"/>
    </location>
</feature>
<proteinExistence type="predicted"/>
<dbReference type="EMBL" id="CP101717">
    <property type="protein sequence ID" value="WLD56781.1"/>
    <property type="molecule type" value="Genomic_DNA"/>
</dbReference>
<evidence type="ECO:0000313" key="2">
    <source>
        <dbReference type="EMBL" id="WLD56781.1"/>
    </source>
</evidence>
<organism evidence="2">
    <name type="scientific">Salinispirillum sp. LH 10-3-1</name>
    <dbReference type="NCBI Taxonomy" id="2952525"/>
    <lineage>
        <taxon>Bacteria</taxon>
        <taxon>Pseudomonadati</taxon>
        <taxon>Pseudomonadota</taxon>
        <taxon>Gammaproteobacteria</taxon>
        <taxon>Oceanospirillales</taxon>
        <taxon>Saccharospirillaceae</taxon>
        <taxon>Salinispirillum</taxon>
    </lineage>
</organism>
<feature type="region of interest" description="Disordered" evidence="1">
    <location>
        <begin position="1"/>
        <end position="51"/>
    </location>
</feature>
<sequence>MAKKKRQPTQHSQVARELRSPKYRLRVVSDKTQYDRKRDKKPRAEDFQKAA</sequence>
<evidence type="ECO:0008006" key="3">
    <source>
        <dbReference type="Google" id="ProtNLM"/>
    </source>
</evidence>
<protein>
    <recommendedName>
        <fullName evidence="3">Ribosome alternative rescue factor ArfA</fullName>
    </recommendedName>
</protein>
<name>A0AB38YBN7_9GAMM</name>
<evidence type="ECO:0000256" key="1">
    <source>
        <dbReference type="SAM" id="MobiDB-lite"/>
    </source>
</evidence>
<gene>
    <name evidence="2" type="ORF">NFC81_08555</name>
</gene>
<dbReference type="RefSeq" id="WP_304994065.1">
    <property type="nucleotide sequence ID" value="NZ_CP101717.1"/>
</dbReference>